<dbReference type="EMBL" id="JAGMVJ010000005">
    <property type="protein sequence ID" value="KAH7090543.1"/>
    <property type="molecule type" value="Genomic_DNA"/>
</dbReference>
<gene>
    <name evidence="2" type="ORF">FB567DRAFT_294539</name>
</gene>
<name>A0A8K0RAA4_9PLEO</name>
<feature type="region of interest" description="Disordered" evidence="1">
    <location>
        <begin position="1"/>
        <end position="32"/>
    </location>
</feature>
<dbReference type="OrthoDB" id="10323807at2759"/>
<proteinExistence type="predicted"/>
<evidence type="ECO:0000313" key="2">
    <source>
        <dbReference type="EMBL" id="KAH7090543.1"/>
    </source>
</evidence>
<sequence>MPSPHTASSPSKRKPTQPAQHSSPAAFHHQTVYNDDRGHCIVDRHSKVARAANRSKSAHVSQLAPPSRHTIPAPTHRSSIAPMDYHHANGSPCKSLRLAPHVTTAKHSSKPEVILHTAVASTWEELFDDGKGYKSYKELTPPPTPRLGRLPTPDIPDLEDRLFCECDSKANVVTYCTTCRRLADTCSNLF</sequence>
<feature type="compositionally biased region" description="Polar residues" evidence="1">
    <location>
        <begin position="1"/>
        <end position="10"/>
    </location>
</feature>
<keyword evidence="3" id="KW-1185">Reference proteome</keyword>
<organism evidence="2 3">
    <name type="scientific">Paraphoma chrysanthemicola</name>
    <dbReference type="NCBI Taxonomy" id="798071"/>
    <lineage>
        <taxon>Eukaryota</taxon>
        <taxon>Fungi</taxon>
        <taxon>Dikarya</taxon>
        <taxon>Ascomycota</taxon>
        <taxon>Pezizomycotina</taxon>
        <taxon>Dothideomycetes</taxon>
        <taxon>Pleosporomycetidae</taxon>
        <taxon>Pleosporales</taxon>
        <taxon>Pleosporineae</taxon>
        <taxon>Phaeosphaeriaceae</taxon>
        <taxon>Paraphoma</taxon>
    </lineage>
</organism>
<accession>A0A8K0RAA4</accession>
<evidence type="ECO:0000256" key="1">
    <source>
        <dbReference type="SAM" id="MobiDB-lite"/>
    </source>
</evidence>
<dbReference type="AlphaFoldDB" id="A0A8K0RAA4"/>
<reference evidence="2" key="1">
    <citation type="journal article" date="2021" name="Nat. Commun.">
        <title>Genetic determinants of endophytism in the Arabidopsis root mycobiome.</title>
        <authorList>
            <person name="Mesny F."/>
            <person name="Miyauchi S."/>
            <person name="Thiergart T."/>
            <person name="Pickel B."/>
            <person name="Atanasova L."/>
            <person name="Karlsson M."/>
            <person name="Huettel B."/>
            <person name="Barry K.W."/>
            <person name="Haridas S."/>
            <person name="Chen C."/>
            <person name="Bauer D."/>
            <person name="Andreopoulos W."/>
            <person name="Pangilinan J."/>
            <person name="LaButti K."/>
            <person name="Riley R."/>
            <person name="Lipzen A."/>
            <person name="Clum A."/>
            <person name="Drula E."/>
            <person name="Henrissat B."/>
            <person name="Kohler A."/>
            <person name="Grigoriev I.V."/>
            <person name="Martin F.M."/>
            <person name="Hacquard S."/>
        </authorList>
    </citation>
    <scope>NUCLEOTIDE SEQUENCE</scope>
    <source>
        <strain evidence="2">MPI-SDFR-AT-0120</strain>
    </source>
</reference>
<evidence type="ECO:0000313" key="3">
    <source>
        <dbReference type="Proteomes" id="UP000813461"/>
    </source>
</evidence>
<comment type="caution">
    <text evidence="2">The sequence shown here is derived from an EMBL/GenBank/DDBJ whole genome shotgun (WGS) entry which is preliminary data.</text>
</comment>
<protein>
    <submittedName>
        <fullName evidence="2">Uncharacterized protein</fullName>
    </submittedName>
</protein>
<dbReference type="Proteomes" id="UP000813461">
    <property type="component" value="Unassembled WGS sequence"/>
</dbReference>
<feature type="region of interest" description="Disordered" evidence="1">
    <location>
        <begin position="52"/>
        <end position="76"/>
    </location>
</feature>